<dbReference type="EMBL" id="GGEC01064594">
    <property type="protein sequence ID" value="MBX45078.1"/>
    <property type="molecule type" value="Transcribed_RNA"/>
</dbReference>
<organism evidence="1">
    <name type="scientific">Rhizophora mucronata</name>
    <name type="common">Asiatic mangrove</name>
    <dbReference type="NCBI Taxonomy" id="61149"/>
    <lineage>
        <taxon>Eukaryota</taxon>
        <taxon>Viridiplantae</taxon>
        <taxon>Streptophyta</taxon>
        <taxon>Embryophyta</taxon>
        <taxon>Tracheophyta</taxon>
        <taxon>Spermatophyta</taxon>
        <taxon>Magnoliopsida</taxon>
        <taxon>eudicotyledons</taxon>
        <taxon>Gunneridae</taxon>
        <taxon>Pentapetalae</taxon>
        <taxon>rosids</taxon>
        <taxon>fabids</taxon>
        <taxon>Malpighiales</taxon>
        <taxon>Rhizophoraceae</taxon>
        <taxon>Rhizophora</taxon>
    </lineage>
</organism>
<name>A0A2P2NRD5_RHIMU</name>
<protein>
    <submittedName>
        <fullName evidence="1">Uncharacterized protein</fullName>
    </submittedName>
</protein>
<dbReference type="AlphaFoldDB" id="A0A2P2NRD5"/>
<reference evidence="1" key="1">
    <citation type="submission" date="2018-02" db="EMBL/GenBank/DDBJ databases">
        <title>Rhizophora mucronata_Transcriptome.</title>
        <authorList>
            <person name="Meera S.P."/>
            <person name="Sreeshan A."/>
            <person name="Augustine A."/>
        </authorList>
    </citation>
    <scope>NUCLEOTIDE SEQUENCE</scope>
    <source>
        <tissue evidence="1">Leaf</tissue>
    </source>
</reference>
<evidence type="ECO:0000313" key="1">
    <source>
        <dbReference type="EMBL" id="MBX45078.1"/>
    </source>
</evidence>
<sequence length="39" mass="4571">MLLVPDDICQLMYYAENHNHQKLRTIINSTGIRVIADDR</sequence>
<proteinExistence type="predicted"/>
<accession>A0A2P2NRD5</accession>